<feature type="region of interest" description="Disordered" evidence="1">
    <location>
        <begin position="1"/>
        <end position="96"/>
    </location>
</feature>
<dbReference type="Proteomes" id="UP001444661">
    <property type="component" value="Unassembled WGS sequence"/>
</dbReference>
<keyword evidence="3" id="KW-1185">Reference proteome</keyword>
<gene>
    <name evidence="2" type="ORF">PG993_011292</name>
</gene>
<evidence type="ECO:0000313" key="3">
    <source>
        <dbReference type="Proteomes" id="UP001444661"/>
    </source>
</evidence>
<proteinExistence type="predicted"/>
<name>A0ABR1SE35_9PEZI</name>
<feature type="compositionally biased region" description="Low complexity" evidence="1">
    <location>
        <begin position="1"/>
        <end position="25"/>
    </location>
</feature>
<comment type="caution">
    <text evidence="2">The sequence shown here is derived from an EMBL/GenBank/DDBJ whole genome shotgun (WGS) entry which is preliminary data.</text>
</comment>
<reference evidence="2 3" key="1">
    <citation type="submission" date="2023-01" db="EMBL/GenBank/DDBJ databases">
        <title>Analysis of 21 Apiospora genomes using comparative genomics revels a genus with tremendous synthesis potential of carbohydrate active enzymes and secondary metabolites.</title>
        <authorList>
            <person name="Sorensen T."/>
        </authorList>
    </citation>
    <scope>NUCLEOTIDE SEQUENCE [LARGE SCALE GENOMIC DNA]</scope>
    <source>
        <strain evidence="2 3">CBS 33761</strain>
    </source>
</reference>
<evidence type="ECO:0000313" key="2">
    <source>
        <dbReference type="EMBL" id="KAK8030001.1"/>
    </source>
</evidence>
<protein>
    <submittedName>
        <fullName evidence="2">Uncharacterized protein</fullName>
    </submittedName>
</protein>
<organism evidence="2 3">
    <name type="scientific">Apiospora rasikravindrae</name>
    <dbReference type="NCBI Taxonomy" id="990691"/>
    <lineage>
        <taxon>Eukaryota</taxon>
        <taxon>Fungi</taxon>
        <taxon>Dikarya</taxon>
        <taxon>Ascomycota</taxon>
        <taxon>Pezizomycotina</taxon>
        <taxon>Sordariomycetes</taxon>
        <taxon>Xylariomycetidae</taxon>
        <taxon>Amphisphaeriales</taxon>
        <taxon>Apiosporaceae</taxon>
        <taxon>Apiospora</taxon>
    </lineage>
</organism>
<evidence type="ECO:0000256" key="1">
    <source>
        <dbReference type="SAM" id="MobiDB-lite"/>
    </source>
</evidence>
<accession>A0ABR1SE35</accession>
<feature type="compositionally biased region" description="Low complexity" evidence="1">
    <location>
        <begin position="38"/>
        <end position="47"/>
    </location>
</feature>
<dbReference type="EMBL" id="JAQQWK010000010">
    <property type="protein sequence ID" value="KAK8030001.1"/>
    <property type="molecule type" value="Genomic_DNA"/>
</dbReference>
<sequence length="96" mass="10233">MTPTSAPSTATATTATSSAARAEPPLARDLTLPEAQLGRTRAQNRTQTRARGRQGRTGRAGRATSSRLANQDLWEVNRVDPNESSSSDSDDIPARL</sequence>